<evidence type="ECO:0000259" key="1">
    <source>
        <dbReference type="Pfam" id="PF00144"/>
    </source>
</evidence>
<evidence type="ECO:0000313" key="3">
    <source>
        <dbReference type="Proteomes" id="UP000515860"/>
    </source>
</evidence>
<dbReference type="AlphaFoldDB" id="A0A7G9G8K8"/>
<evidence type="ECO:0000313" key="2">
    <source>
        <dbReference type="EMBL" id="QNM07140.1"/>
    </source>
</evidence>
<dbReference type="EMBL" id="CP060635">
    <property type="protein sequence ID" value="QNM07140.1"/>
    <property type="molecule type" value="Genomic_DNA"/>
</dbReference>
<feature type="domain" description="Beta-lactamase-related" evidence="1">
    <location>
        <begin position="78"/>
        <end position="330"/>
    </location>
</feature>
<dbReference type="InterPro" id="IPR001466">
    <property type="entry name" value="Beta-lactam-related"/>
</dbReference>
<accession>A0A7G9G8K8</accession>
<proteinExistence type="predicted"/>
<organism evidence="2 3">
    <name type="scientific">Wansuia hejianensis</name>
    <dbReference type="NCBI Taxonomy" id="2763667"/>
    <lineage>
        <taxon>Bacteria</taxon>
        <taxon>Bacillati</taxon>
        <taxon>Bacillota</taxon>
        <taxon>Clostridia</taxon>
        <taxon>Lachnospirales</taxon>
        <taxon>Lachnospiraceae</taxon>
        <taxon>Wansuia</taxon>
    </lineage>
</organism>
<dbReference type="PANTHER" id="PTHR43283:SF7">
    <property type="entry name" value="BETA-LACTAMASE-RELATED DOMAIN-CONTAINING PROTEIN"/>
    <property type="match status" value="1"/>
</dbReference>
<dbReference type="Gene3D" id="3.40.710.10">
    <property type="entry name" value="DD-peptidase/beta-lactamase superfamily"/>
    <property type="match status" value="1"/>
</dbReference>
<dbReference type="GO" id="GO:0016787">
    <property type="term" value="F:hydrolase activity"/>
    <property type="evidence" value="ECO:0007669"/>
    <property type="project" value="UniProtKB-KW"/>
</dbReference>
<dbReference type="KEGG" id="whj:H9Q79_09200"/>
<reference evidence="2 3" key="1">
    <citation type="submission" date="2020-08" db="EMBL/GenBank/DDBJ databases">
        <authorList>
            <person name="Liu C."/>
            <person name="Sun Q."/>
        </authorList>
    </citation>
    <scope>NUCLEOTIDE SEQUENCE [LARGE SCALE GENOMIC DNA]</scope>
    <source>
        <strain evidence="2 3">NSJ-29</strain>
    </source>
</reference>
<dbReference type="RefSeq" id="WP_249328133.1">
    <property type="nucleotide sequence ID" value="NZ_CP060635.1"/>
</dbReference>
<name>A0A7G9G8K8_9FIRM</name>
<dbReference type="PANTHER" id="PTHR43283">
    <property type="entry name" value="BETA-LACTAMASE-RELATED"/>
    <property type="match status" value="1"/>
</dbReference>
<dbReference type="InterPro" id="IPR050789">
    <property type="entry name" value="Diverse_Enzym_Activities"/>
</dbReference>
<dbReference type="InterPro" id="IPR012338">
    <property type="entry name" value="Beta-lactam/transpept-like"/>
</dbReference>
<dbReference type="Proteomes" id="UP000515860">
    <property type="component" value="Chromosome"/>
</dbReference>
<gene>
    <name evidence="2" type="ORF">H9Q79_09200</name>
</gene>
<sequence>MANAQLAVVKLIWDIILGKTEGVSKVSYFPQKLPFPGHEIQQAFPRATPESQGISSERLAKLIEDLYQVKKTDIHHFMAVRNGRVISECDYAPYQHGVWHVTYSMCKSITGMAVGLLIDEGKLKLEDNIYDIFEKKVKLLQKIFRPVLKIEHLLTMTSGIAFNETGALSGDDWVGEYLASPLRNTPGTVFEYNSMNSYMLSAVVTELTGMTMLDYLKERLFEPLGIKNVMWETCPKGITKGGWGLFLCLEDMAKLGQMYLQKGKWNGRQLLSESWIEESTKKHQESNPGTYGYGYQLWMEERPGSFEFNGMLGQNVVIYPDLNMVLAFNAGSNELNQECILLNIVRECFPPEFHAEEQLPEDPLALRSLRALEKRMGGLTRPYPAILRGGWTRGKRRKGNDCGSFWKAKARAISGCTYELDHKNIGLFPLLLQSAHNNYTNGIRRIRFEMEQDQFYLLVQEGDAIHRLPVGVGQAEITKVVVHEEEYLLAVTGEFVKDEDGNEVLKLDLAFLEEASRRKLKCIFLEDGLRLEWNETPGRDLILEGVEYGLAELESNFFFNILKEKGGMDIIRTLICDAIEPVVFARRTDTPLL</sequence>
<keyword evidence="3" id="KW-1185">Reference proteome</keyword>
<keyword evidence="2" id="KW-0378">Hydrolase</keyword>
<dbReference type="SUPFAM" id="SSF56601">
    <property type="entry name" value="beta-lactamase/transpeptidase-like"/>
    <property type="match status" value="1"/>
</dbReference>
<protein>
    <submittedName>
        <fullName evidence="2">Serine hydrolase</fullName>
    </submittedName>
</protein>
<dbReference type="Pfam" id="PF00144">
    <property type="entry name" value="Beta-lactamase"/>
    <property type="match status" value="1"/>
</dbReference>